<comment type="caution">
    <text evidence="2">The sequence shown here is derived from an EMBL/GenBank/DDBJ whole genome shotgun (WGS) entry which is preliminary data.</text>
</comment>
<dbReference type="EMBL" id="BAGZ01000018">
    <property type="protein sequence ID" value="GAB79011.1"/>
    <property type="molecule type" value="Genomic_DNA"/>
</dbReference>
<dbReference type="RefSeq" id="WP_006503768.1">
    <property type="nucleotide sequence ID" value="NZ_BAGZ01000018.1"/>
</dbReference>
<evidence type="ECO:0000313" key="3">
    <source>
        <dbReference type="Proteomes" id="UP000008495"/>
    </source>
</evidence>
<dbReference type="InterPro" id="IPR051332">
    <property type="entry name" value="Fosfomycin_Res_Enzymes"/>
</dbReference>
<sequence length="134" mass="14828">MTTTGASAVTFDHAGLYVVDLERSRIFFQTYFGAIANAGYHNPRTGLRTYFLTFGDQARLEIMTRPDIDVPMGERQLGWHHVAFTLGSRTAVDEKVARLAADGYEVADGPRVTGDGYYEAVVLDHEGNRIELVA</sequence>
<dbReference type="eggNOG" id="COG0346">
    <property type="taxonomic scope" value="Bacteria"/>
</dbReference>
<dbReference type="InterPro" id="IPR029068">
    <property type="entry name" value="Glyas_Bleomycin-R_OHBP_Dase"/>
</dbReference>
<dbReference type="InterPro" id="IPR037523">
    <property type="entry name" value="VOC_core"/>
</dbReference>
<keyword evidence="3" id="KW-1185">Reference proteome</keyword>
<protein>
    <recommendedName>
        <fullName evidence="1">VOC domain-containing protein</fullName>
    </recommendedName>
</protein>
<dbReference type="PANTHER" id="PTHR36113">
    <property type="entry name" value="LYASE, PUTATIVE-RELATED-RELATED"/>
    <property type="match status" value="1"/>
</dbReference>
<gene>
    <name evidence="2" type="ORF">AUCHE_18_00120</name>
</gene>
<proteinExistence type="predicted"/>
<accession>K6UNJ1</accession>
<dbReference type="PROSITE" id="PS51819">
    <property type="entry name" value="VOC"/>
    <property type="match status" value="1"/>
</dbReference>
<evidence type="ECO:0000313" key="2">
    <source>
        <dbReference type="EMBL" id="GAB79011.1"/>
    </source>
</evidence>
<dbReference type="STRING" id="100225.SAMN05421595_2873"/>
<dbReference type="Gene3D" id="3.10.180.10">
    <property type="entry name" value="2,3-Dihydroxybiphenyl 1,2-Dioxygenase, domain 1"/>
    <property type="match status" value="1"/>
</dbReference>
<evidence type="ECO:0000259" key="1">
    <source>
        <dbReference type="PROSITE" id="PS51819"/>
    </source>
</evidence>
<reference evidence="2 3" key="1">
    <citation type="submission" date="2012-08" db="EMBL/GenBank/DDBJ databases">
        <title>Whole genome shotgun sequence of Austwickia chelonae NBRC 105200.</title>
        <authorList>
            <person name="Yoshida I."/>
            <person name="Hosoyama A."/>
            <person name="Tsuchikane K."/>
            <person name="Katsumata H."/>
            <person name="Ando Y."/>
            <person name="Ohji S."/>
            <person name="Hamada M."/>
            <person name="Tamura T."/>
            <person name="Yamazoe A."/>
            <person name="Yamazaki S."/>
            <person name="Fujita N."/>
        </authorList>
    </citation>
    <scope>NUCLEOTIDE SEQUENCE [LARGE SCALE GENOMIC DNA]</scope>
    <source>
        <strain evidence="2 3">NBRC 105200</strain>
    </source>
</reference>
<dbReference type="OrthoDB" id="9798430at2"/>
<organism evidence="2 3">
    <name type="scientific">Austwickia chelonae NBRC 105200</name>
    <dbReference type="NCBI Taxonomy" id="1184607"/>
    <lineage>
        <taxon>Bacteria</taxon>
        <taxon>Bacillati</taxon>
        <taxon>Actinomycetota</taxon>
        <taxon>Actinomycetes</taxon>
        <taxon>Micrococcales</taxon>
        <taxon>Dermatophilaceae</taxon>
        <taxon>Austwickia</taxon>
    </lineage>
</organism>
<dbReference type="AlphaFoldDB" id="K6UNJ1"/>
<dbReference type="SUPFAM" id="SSF54593">
    <property type="entry name" value="Glyoxalase/Bleomycin resistance protein/Dihydroxybiphenyl dioxygenase"/>
    <property type="match status" value="1"/>
</dbReference>
<dbReference type="Pfam" id="PF00903">
    <property type="entry name" value="Glyoxalase"/>
    <property type="match status" value="1"/>
</dbReference>
<dbReference type="Proteomes" id="UP000008495">
    <property type="component" value="Unassembled WGS sequence"/>
</dbReference>
<name>K6UNJ1_9MICO</name>
<dbReference type="InterPro" id="IPR004360">
    <property type="entry name" value="Glyas_Fos-R_dOase_dom"/>
</dbReference>
<feature type="domain" description="VOC" evidence="1">
    <location>
        <begin position="10"/>
        <end position="134"/>
    </location>
</feature>
<dbReference type="PANTHER" id="PTHR36113:SF1">
    <property type="entry name" value="GLYOXALASE_BLEOMYCIN RESISTANCE PROTEIN_DIOXYGENASE"/>
    <property type="match status" value="1"/>
</dbReference>